<dbReference type="SUPFAM" id="SSF54211">
    <property type="entry name" value="Ribosomal protein S5 domain 2-like"/>
    <property type="match status" value="1"/>
</dbReference>
<keyword evidence="8" id="KW-0067">ATP-binding</keyword>
<dbReference type="Pfam" id="PF00288">
    <property type="entry name" value="GHMP_kinases_N"/>
    <property type="match status" value="1"/>
</dbReference>
<dbReference type="OrthoDB" id="187738at2759"/>
<dbReference type="InterPro" id="IPR020568">
    <property type="entry name" value="Ribosomal_Su5_D2-typ_SF"/>
</dbReference>
<evidence type="ECO:0000256" key="2">
    <source>
        <dbReference type="ARBA" id="ARBA00006566"/>
    </source>
</evidence>
<dbReference type="AlphaFoldDB" id="A0A1E3PUP2"/>
<evidence type="ECO:0000256" key="7">
    <source>
        <dbReference type="ARBA" id="ARBA00022777"/>
    </source>
</evidence>
<keyword evidence="10" id="KW-0119">Carbohydrate metabolism</keyword>
<evidence type="ECO:0000256" key="10">
    <source>
        <dbReference type="ARBA" id="ARBA00023277"/>
    </source>
</evidence>
<dbReference type="InterPro" id="IPR006204">
    <property type="entry name" value="GHMP_kinase_N_dom"/>
</dbReference>
<dbReference type="Proteomes" id="UP000095009">
    <property type="component" value="Unassembled WGS sequence"/>
</dbReference>
<organism evidence="16 17">
    <name type="scientific">Nadsonia fulvescens var. elongata DSM 6958</name>
    <dbReference type="NCBI Taxonomy" id="857566"/>
    <lineage>
        <taxon>Eukaryota</taxon>
        <taxon>Fungi</taxon>
        <taxon>Dikarya</taxon>
        <taxon>Ascomycota</taxon>
        <taxon>Saccharomycotina</taxon>
        <taxon>Dipodascomycetes</taxon>
        <taxon>Dipodascales</taxon>
        <taxon>Dipodascales incertae sedis</taxon>
        <taxon>Nadsonia</taxon>
    </lineage>
</organism>
<evidence type="ECO:0000256" key="11">
    <source>
        <dbReference type="ARBA" id="ARBA00029590"/>
    </source>
</evidence>
<keyword evidence="17" id="KW-1185">Reference proteome</keyword>
<dbReference type="GO" id="GO:0000411">
    <property type="term" value="P:positive regulation of transcription by galactose"/>
    <property type="evidence" value="ECO:0007669"/>
    <property type="project" value="UniProtKB-ARBA"/>
</dbReference>
<evidence type="ECO:0000256" key="5">
    <source>
        <dbReference type="ARBA" id="ARBA00022679"/>
    </source>
</evidence>
<dbReference type="GO" id="GO:0005524">
    <property type="term" value="F:ATP binding"/>
    <property type="evidence" value="ECO:0007669"/>
    <property type="project" value="UniProtKB-KW"/>
</dbReference>
<evidence type="ECO:0000256" key="9">
    <source>
        <dbReference type="ARBA" id="ARBA00023144"/>
    </source>
</evidence>
<feature type="domain" description="Galactokinase N-terminal" evidence="15">
    <location>
        <begin position="30"/>
        <end position="77"/>
    </location>
</feature>
<dbReference type="InterPro" id="IPR006203">
    <property type="entry name" value="GHMP_knse_ATP-bd_CS"/>
</dbReference>
<dbReference type="InterPro" id="IPR013750">
    <property type="entry name" value="GHMP_kinase_C_dom"/>
</dbReference>
<comment type="similarity">
    <text evidence="2">Belongs to the GHMP kinase family. GalK subfamily.</text>
</comment>
<sequence length="515" mass="56616">MVSKIPEFNDLSCYSDPAAQVARYEKLIQLFTEKFGKSLDFVARSPGRVNLIGEHIDYCYFSVLPMAINVDVVMAVAGTDDTIIRLANMDSVFEPREFELPQNGSLVPIDTTVSDWANYFKCGHLVAQKFIQEKYPDRVGKPLKGMNVLTHGNVPTGGGLSSSAAFACAASLAVLRVNGIIDISKDDLTKMTVVSEHYVGVNTGGMDQCASVCGEKDHALYVEFRPKLKATAFGFPQTTPPLAFLIANTLVTSNKHETASTNYNLRVVEVSLASEVLATKFGLKLVPDSSLSTGTLRGFMDAYYATQFGAASWDGEIEEGRKRLSKMLEIIEEVFTFKDGYTTKQAEQNMNITTEGFHTKFLAQFTVRYEKLQLYARAKHVYSEALRVLESLALLQSSPADPVEFFEKLGCLMNQSQESCDQFFNCSCPEIGSVCQIARSHGSYGSRLTGAGFGGSTVHLTTMDQVNTVKKALIEEYYLKKFPGITEEEINKAIVVSRPAVGSSFYNGGRDGLTF</sequence>
<dbReference type="STRING" id="857566.A0A1E3PUP2"/>
<dbReference type="Gene3D" id="3.30.230.10">
    <property type="match status" value="1"/>
</dbReference>
<dbReference type="FunFam" id="3.30.230.10:FF:000056">
    <property type="entry name" value="GAL1p Galactokinase"/>
    <property type="match status" value="1"/>
</dbReference>
<dbReference type="PROSITE" id="PS00627">
    <property type="entry name" value="GHMP_KINASES_ATP"/>
    <property type="match status" value="1"/>
</dbReference>
<dbReference type="Gene3D" id="1.20.1440.340">
    <property type="match status" value="1"/>
</dbReference>
<gene>
    <name evidence="16" type="ORF">NADFUDRAFT_49311</name>
</gene>
<feature type="domain" description="GHMP kinase N-terminal" evidence="13">
    <location>
        <begin position="127"/>
        <end position="214"/>
    </location>
</feature>
<dbReference type="PRINTS" id="PR00473">
    <property type="entry name" value="GALCTOKINASE"/>
</dbReference>
<evidence type="ECO:0000256" key="12">
    <source>
        <dbReference type="ARBA" id="ARBA00049538"/>
    </source>
</evidence>
<dbReference type="Pfam" id="PF08544">
    <property type="entry name" value="GHMP_kinases_C"/>
    <property type="match status" value="1"/>
</dbReference>
<comment type="catalytic activity">
    <reaction evidence="12">
        <text>alpha-D-galactose + ATP = alpha-D-galactose 1-phosphate + ADP + H(+)</text>
        <dbReference type="Rhea" id="RHEA:13553"/>
        <dbReference type="ChEBI" id="CHEBI:15378"/>
        <dbReference type="ChEBI" id="CHEBI:28061"/>
        <dbReference type="ChEBI" id="CHEBI:30616"/>
        <dbReference type="ChEBI" id="CHEBI:58336"/>
        <dbReference type="ChEBI" id="CHEBI:456216"/>
        <dbReference type="EC" id="2.7.1.6"/>
    </reaction>
    <physiologicalReaction direction="left-to-right" evidence="12">
        <dbReference type="Rhea" id="RHEA:13554"/>
    </physiologicalReaction>
</comment>
<evidence type="ECO:0000256" key="4">
    <source>
        <dbReference type="ARBA" id="ARBA00019487"/>
    </source>
</evidence>
<dbReference type="InterPro" id="IPR019741">
    <property type="entry name" value="Galactokinase_CS"/>
</dbReference>
<accession>A0A1E3PUP2</accession>
<dbReference type="InterPro" id="IPR000705">
    <property type="entry name" value="Galactokinase"/>
</dbReference>
<dbReference type="GO" id="GO:0006012">
    <property type="term" value="P:galactose metabolic process"/>
    <property type="evidence" value="ECO:0007669"/>
    <property type="project" value="UniProtKB-UniPathway"/>
</dbReference>
<protein>
    <recommendedName>
        <fullName evidence="4">Galactokinase</fullName>
        <ecNumber evidence="3">2.7.1.6</ecNumber>
    </recommendedName>
    <alternativeName>
        <fullName evidence="11">Galactose kinase</fullName>
    </alternativeName>
</protein>
<dbReference type="PROSITE" id="PS00106">
    <property type="entry name" value="GALACTOKINASE"/>
    <property type="match status" value="1"/>
</dbReference>
<dbReference type="EC" id="2.7.1.6" evidence="3"/>
<dbReference type="Pfam" id="PF10509">
    <property type="entry name" value="GalKase_gal_bdg"/>
    <property type="match status" value="1"/>
</dbReference>
<dbReference type="InterPro" id="IPR036554">
    <property type="entry name" value="GHMP_kinase_C_sf"/>
</dbReference>
<evidence type="ECO:0000313" key="16">
    <source>
        <dbReference type="EMBL" id="ODQ68672.1"/>
    </source>
</evidence>
<dbReference type="InterPro" id="IPR019539">
    <property type="entry name" value="GalKase_N"/>
</dbReference>
<evidence type="ECO:0000256" key="3">
    <source>
        <dbReference type="ARBA" id="ARBA00012315"/>
    </source>
</evidence>
<evidence type="ECO:0000313" key="17">
    <source>
        <dbReference type="Proteomes" id="UP000095009"/>
    </source>
</evidence>
<name>A0A1E3PUP2_9ASCO</name>
<evidence type="ECO:0000259" key="14">
    <source>
        <dbReference type="Pfam" id="PF08544"/>
    </source>
</evidence>
<evidence type="ECO:0000256" key="6">
    <source>
        <dbReference type="ARBA" id="ARBA00022741"/>
    </source>
</evidence>
<keyword evidence="5" id="KW-0808">Transferase</keyword>
<dbReference type="PANTHER" id="PTHR10457:SF7">
    <property type="entry name" value="GALACTOKINASE-RELATED"/>
    <property type="match status" value="1"/>
</dbReference>
<dbReference type="InterPro" id="IPR006206">
    <property type="entry name" value="Mevalonate/galactokinase"/>
</dbReference>
<keyword evidence="7 16" id="KW-0418">Kinase</keyword>
<keyword evidence="6" id="KW-0547">Nucleotide-binding</keyword>
<dbReference type="PRINTS" id="PR00959">
    <property type="entry name" value="MEVGALKINASE"/>
</dbReference>
<dbReference type="GO" id="GO:0004335">
    <property type="term" value="F:galactokinase activity"/>
    <property type="evidence" value="ECO:0007669"/>
    <property type="project" value="UniProtKB-EC"/>
</dbReference>
<dbReference type="PIRSF" id="PIRSF000530">
    <property type="entry name" value="Galactokinase"/>
    <property type="match status" value="1"/>
</dbReference>
<dbReference type="SUPFAM" id="SSF55060">
    <property type="entry name" value="GHMP Kinase, C-terminal domain"/>
    <property type="match status" value="1"/>
</dbReference>
<dbReference type="NCBIfam" id="TIGR00131">
    <property type="entry name" value="gal_kin"/>
    <property type="match status" value="1"/>
</dbReference>
<dbReference type="GO" id="GO:0005829">
    <property type="term" value="C:cytosol"/>
    <property type="evidence" value="ECO:0007669"/>
    <property type="project" value="TreeGrafter"/>
</dbReference>
<proteinExistence type="inferred from homology"/>
<dbReference type="UniPathway" id="UPA00214"/>
<comment type="pathway">
    <text evidence="1">Carbohydrate metabolism; galactose metabolism.</text>
</comment>
<dbReference type="EMBL" id="KV454406">
    <property type="protein sequence ID" value="ODQ68672.1"/>
    <property type="molecule type" value="Genomic_DNA"/>
</dbReference>
<reference evidence="16 17" key="1">
    <citation type="journal article" date="2016" name="Proc. Natl. Acad. Sci. U.S.A.">
        <title>Comparative genomics of biotechnologically important yeasts.</title>
        <authorList>
            <person name="Riley R."/>
            <person name="Haridas S."/>
            <person name="Wolfe K.H."/>
            <person name="Lopes M.R."/>
            <person name="Hittinger C.T."/>
            <person name="Goeker M."/>
            <person name="Salamov A.A."/>
            <person name="Wisecaver J.H."/>
            <person name="Long T.M."/>
            <person name="Calvey C.H."/>
            <person name="Aerts A.L."/>
            <person name="Barry K.W."/>
            <person name="Choi C."/>
            <person name="Clum A."/>
            <person name="Coughlan A.Y."/>
            <person name="Deshpande S."/>
            <person name="Douglass A.P."/>
            <person name="Hanson S.J."/>
            <person name="Klenk H.-P."/>
            <person name="LaButti K.M."/>
            <person name="Lapidus A."/>
            <person name="Lindquist E.A."/>
            <person name="Lipzen A.M."/>
            <person name="Meier-Kolthoff J.P."/>
            <person name="Ohm R.A."/>
            <person name="Otillar R.P."/>
            <person name="Pangilinan J.L."/>
            <person name="Peng Y."/>
            <person name="Rokas A."/>
            <person name="Rosa C.A."/>
            <person name="Scheuner C."/>
            <person name="Sibirny A.A."/>
            <person name="Slot J.C."/>
            <person name="Stielow J.B."/>
            <person name="Sun H."/>
            <person name="Kurtzman C.P."/>
            <person name="Blackwell M."/>
            <person name="Grigoriev I.V."/>
            <person name="Jeffries T.W."/>
        </authorList>
    </citation>
    <scope>NUCLEOTIDE SEQUENCE [LARGE SCALE GENOMIC DNA]</scope>
    <source>
        <strain evidence="16 17">DSM 6958</strain>
    </source>
</reference>
<evidence type="ECO:0000259" key="15">
    <source>
        <dbReference type="Pfam" id="PF10509"/>
    </source>
</evidence>
<dbReference type="FunFam" id="1.20.1440.340:FF:000003">
    <property type="entry name" value="GAL1p Galactokinase"/>
    <property type="match status" value="1"/>
</dbReference>
<evidence type="ECO:0000256" key="1">
    <source>
        <dbReference type="ARBA" id="ARBA00004947"/>
    </source>
</evidence>
<dbReference type="InterPro" id="IPR014721">
    <property type="entry name" value="Ribsml_uS5_D2-typ_fold_subgr"/>
</dbReference>
<feature type="domain" description="GHMP kinase C-terminal" evidence="14">
    <location>
        <begin position="406"/>
        <end position="478"/>
    </location>
</feature>
<evidence type="ECO:0000256" key="8">
    <source>
        <dbReference type="ARBA" id="ARBA00022840"/>
    </source>
</evidence>
<dbReference type="PANTHER" id="PTHR10457">
    <property type="entry name" value="MEVALONATE KINASE/GALACTOKINASE"/>
    <property type="match status" value="1"/>
</dbReference>
<evidence type="ECO:0000259" key="13">
    <source>
        <dbReference type="Pfam" id="PF00288"/>
    </source>
</evidence>
<keyword evidence="9" id="KW-0299">Galactose metabolism</keyword>